<dbReference type="InterPro" id="IPR017972">
    <property type="entry name" value="Cyt_P450_CS"/>
</dbReference>
<evidence type="ECO:0000259" key="10">
    <source>
        <dbReference type="Pfam" id="PF07992"/>
    </source>
</evidence>
<dbReference type="SUPFAM" id="SSF48264">
    <property type="entry name" value="Cytochrome P450"/>
    <property type="match status" value="1"/>
</dbReference>
<sequence>MISGDNLRAFKRDGRIVVVGASLAGLRAAEALRGGGFTGSLTMIGDELGEPYDRPPLSKQVLTGWVPADNTTLPRRRDVDAEWLLGVPASGLDLTTNHVLLADGREVPFDRVLISTGVRARPWSVESEAALDGVFVVRTREHAEGLRRALAARPSRVLVIGAGFTGSEIASVCRERDISVTVAELAPAPLVGALGAMIGEVAADMQRAHGVDLRCGVEVTQLEGDARGRFRRAHFDDGSAVDADVAVVALGSIRNTEWLRDSGLATDGWGITCDTSCRALDVNGRVTDDVFAAGDVARCPNPLYEHRLISLEHWANAVEQAEIAAHNMVSAQADLRPHLSVPVFWSIQFGVNIKSVGVPTFADEVVVTQGSLEDRRFVTAYGYRGRVTAAVSFNNGKRLHHYRRLIELAAPFPPPCPTPDQPADRKPVPVDLPGPALLAQGATAVVTGHDLGERRVTAAPQHRQEQGRTTTTGTPGTLQRIFDYSARADPYPLYAELRTTPVIRQEDGSYVVSTYREITDVLNDPHLSSDLRNLSRPMPPADEGATSSFIRMDSPEHDRLRRMAMRHFGPPHAPGLVTGLEGFLTATVGSLIDNLAGKEQIDVVDDFASPFSVTVTCDLLGVPREDEPRFHVWVNDLMNSIDYNPETDPKEKLDKGVRARKDVRQCLGELVERSHSRPGDGLLSQLANDDGPDGRMTDAEIVATARLLLIAGHETIVNLITNGMLTLLRHPPVFQRLCGEPDLIVPLVEELLRYEPPVHIIPWRVAYSDITVADTLIPKGSQIMLMLASGNRDPNRFHEPDRFDPDRRDNQHLGFGSGIHLCFGGPLARRETQIALTELVHRLDHPRLVADPPPYRRSPVLRGPLHLDIEQGCG</sequence>
<dbReference type="GO" id="GO:0005506">
    <property type="term" value="F:iron ion binding"/>
    <property type="evidence" value="ECO:0007669"/>
    <property type="project" value="InterPro"/>
</dbReference>
<feature type="domain" description="Reductase C-terminal" evidence="11">
    <location>
        <begin position="344"/>
        <end position="413"/>
    </location>
</feature>
<dbReference type="InterPro" id="IPR016156">
    <property type="entry name" value="FAD/NAD-linked_Rdtase_dimer_sf"/>
</dbReference>
<dbReference type="PRINTS" id="PR00359">
    <property type="entry name" value="BP450"/>
</dbReference>
<reference evidence="12 13" key="1">
    <citation type="journal article" date="2019" name="Microbiol. Resour. Announc.">
        <title>Draft Genome Sequence of the Most Traditional epsilon-Poly-l-Lysine Producer, Streptomyces albulus NBRC14147.</title>
        <authorList>
            <person name="Yamanaka K."/>
            <person name="Hamano Y."/>
        </authorList>
    </citation>
    <scope>NUCLEOTIDE SEQUENCE [LARGE SCALE GENOMIC DNA]</scope>
    <source>
        <strain evidence="12 13">NBRC 14147</strain>
    </source>
</reference>
<protein>
    <submittedName>
        <fullName evidence="12">Cytochrome P450</fullName>
    </submittedName>
</protein>
<evidence type="ECO:0000256" key="9">
    <source>
        <dbReference type="SAM" id="MobiDB-lite"/>
    </source>
</evidence>
<keyword evidence="4" id="KW-0479">Metal-binding</keyword>
<dbReference type="InterPro" id="IPR028202">
    <property type="entry name" value="Reductase_C"/>
</dbReference>
<name>A0A401QU46_STRNR</name>
<evidence type="ECO:0000313" key="13">
    <source>
        <dbReference type="Proteomes" id="UP000288351"/>
    </source>
</evidence>
<keyword evidence="2" id="KW-0349">Heme</keyword>
<dbReference type="InterPro" id="IPR001128">
    <property type="entry name" value="Cyt_P450"/>
</dbReference>
<gene>
    <name evidence="12" type="ORF">SALB_01521</name>
</gene>
<keyword evidence="3" id="KW-0285">Flavoprotein</keyword>
<dbReference type="Gene3D" id="3.30.390.30">
    <property type="match status" value="1"/>
</dbReference>
<dbReference type="InterPro" id="IPR002397">
    <property type="entry name" value="Cyt_P450_B"/>
</dbReference>
<evidence type="ECO:0000256" key="5">
    <source>
        <dbReference type="ARBA" id="ARBA00022827"/>
    </source>
</evidence>
<feature type="compositionally biased region" description="Basic and acidic residues" evidence="9">
    <location>
        <begin position="457"/>
        <end position="466"/>
    </location>
</feature>
<dbReference type="PROSITE" id="PS00086">
    <property type="entry name" value="CYTOCHROME_P450"/>
    <property type="match status" value="1"/>
</dbReference>
<evidence type="ECO:0000256" key="2">
    <source>
        <dbReference type="ARBA" id="ARBA00022617"/>
    </source>
</evidence>
<dbReference type="InterPro" id="IPR036188">
    <property type="entry name" value="FAD/NAD-bd_sf"/>
</dbReference>
<evidence type="ECO:0000256" key="4">
    <source>
        <dbReference type="ARBA" id="ARBA00022723"/>
    </source>
</evidence>
<dbReference type="Pfam" id="PF07992">
    <property type="entry name" value="Pyr_redox_2"/>
    <property type="match status" value="1"/>
</dbReference>
<dbReference type="CDD" id="cd20625">
    <property type="entry name" value="CYP164-like"/>
    <property type="match status" value="1"/>
</dbReference>
<dbReference type="SUPFAM" id="SSF55424">
    <property type="entry name" value="FAD/NAD-linked reductases, dimerisation (C-terminal) domain"/>
    <property type="match status" value="1"/>
</dbReference>
<evidence type="ECO:0000256" key="8">
    <source>
        <dbReference type="ARBA" id="ARBA00023033"/>
    </source>
</evidence>
<dbReference type="GO" id="GO:0004497">
    <property type="term" value="F:monooxygenase activity"/>
    <property type="evidence" value="ECO:0007669"/>
    <property type="project" value="UniProtKB-KW"/>
</dbReference>
<keyword evidence="6" id="KW-0560">Oxidoreductase</keyword>
<keyword evidence="8" id="KW-0503">Monooxygenase</keyword>
<dbReference type="Pfam" id="PF00067">
    <property type="entry name" value="p450"/>
    <property type="match status" value="1"/>
</dbReference>
<feature type="region of interest" description="Disordered" evidence="9">
    <location>
        <begin position="457"/>
        <end position="477"/>
    </location>
</feature>
<evidence type="ECO:0000313" key="12">
    <source>
        <dbReference type="EMBL" id="GCB88848.1"/>
    </source>
</evidence>
<dbReference type="GO" id="GO:0016705">
    <property type="term" value="F:oxidoreductase activity, acting on paired donors, with incorporation or reduction of molecular oxygen"/>
    <property type="evidence" value="ECO:0007669"/>
    <property type="project" value="InterPro"/>
</dbReference>
<keyword evidence="7" id="KW-0408">Iron</keyword>
<dbReference type="Proteomes" id="UP000288351">
    <property type="component" value="Unassembled WGS sequence"/>
</dbReference>
<feature type="region of interest" description="Disordered" evidence="9">
    <location>
        <begin position="529"/>
        <end position="548"/>
    </location>
</feature>
<feature type="domain" description="FAD/NAD(P)-binding" evidence="10">
    <location>
        <begin position="15"/>
        <end position="321"/>
    </location>
</feature>
<dbReference type="PANTHER" id="PTHR46696">
    <property type="entry name" value="P450, PUTATIVE (EUROFUNG)-RELATED"/>
    <property type="match status" value="1"/>
</dbReference>
<comment type="caution">
    <text evidence="12">The sequence shown here is derived from an EMBL/GenBank/DDBJ whole genome shotgun (WGS) entry which is preliminary data.</text>
</comment>
<dbReference type="GO" id="GO:0020037">
    <property type="term" value="F:heme binding"/>
    <property type="evidence" value="ECO:0007669"/>
    <property type="project" value="InterPro"/>
</dbReference>
<proteinExistence type="inferred from homology"/>
<evidence type="ECO:0000256" key="3">
    <source>
        <dbReference type="ARBA" id="ARBA00022630"/>
    </source>
</evidence>
<dbReference type="Gene3D" id="3.50.50.60">
    <property type="entry name" value="FAD/NAD(P)-binding domain"/>
    <property type="match status" value="2"/>
</dbReference>
<feature type="compositionally biased region" description="Low complexity" evidence="9">
    <location>
        <begin position="467"/>
        <end position="477"/>
    </location>
</feature>
<dbReference type="Gene3D" id="1.10.630.10">
    <property type="entry name" value="Cytochrome P450"/>
    <property type="match status" value="1"/>
</dbReference>
<dbReference type="InterPro" id="IPR036396">
    <property type="entry name" value="Cyt_P450_sf"/>
</dbReference>
<evidence type="ECO:0000259" key="11">
    <source>
        <dbReference type="Pfam" id="PF14759"/>
    </source>
</evidence>
<dbReference type="InterPro" id="IPR023753">
    <property type="entry name" value="FAD/NAD-binding_dom"/>
</dbReference>
<keyword evidence="5" id="KW-0274">FAD</keyword>
<dbReference type="FunFam" id="1.10.630.10:FF:000018">
    <property type="entry name" value="Cytochrome P450 monooxygenase"/>
    <property type="match status" value="1"/>
</dbReference>
<organism evidence="12 13">
    <name type="scientific">Streptomyces noursei</name>
    <name type="common">Streptomyces albulus</name>
    <dbReference type="NCBI Taxonomy" id="1971"/>
    <lineage>
        <taxon>Bacteria</taxon>
        <taxon>Bacillati</taxon>
        <taxon>Actinomycetota</taxon>
        <taxon>Actinomycetes</taxon>
        <taxon>Kitasatosporales</taxon>
        <taxon>Streptomycetaceae</taxon>
        <taxon>Streptomyces</taxon>
    </lineage>
</organism>
<dbReference type="PANTHER" id="PTHR46696:SF1">
    <property type="entry name" value="CYTOCHROME P450 YJIB-RELATED"/>
    <property type="match status" value="1"/>
</dbReference>
<evidence type="ECO:0000256" key="1">
    <source>
        <dbReference type="ARBA" id="ARBA00010617"/>
    </source>
</evidence>
<evidence type="ECO:0000256" key="6">
    <source>
        <dbReference type="ARBA" id="ARBA00023002"/>
    </source>
</evidence>
<dbReference type="EMBL" id="BHXC01000006">
    <property type="protein sequence ID" value="GCB88848.1"/>
    <property type="molecule type" value="Genomic_DNA"/>
</dbReference>
<dbReference type="AlphaFoldDB" id="A0A401QU46"/>
<dbReference type="SUPFAM" id="SSF51905">
    <property type="entry name" value="FAD/NAD(P)-binding domain"/>
    <property type="match status" value="1"/>
</dbReference>
<accession>A0A401QU46</accession>
<evidence type="ECO:0000256" key="7">
    <source>
        <dbReference type="ARBA" id="ARBA00023004"/>
    </source>
</evidence>
<dbReference type="Pfam" id="PF14759">
    <property type="entry name" value="Reductase_C"/>
    <property type="match status" value="1"/>
</dbReference>
<comment type="similarity">
    <text evidence="1">Belongs to the cytochrome P450 family.</text>
</comment>